<organism evidence="2 3">
    <name type="scientific">Aquatica leii</name>
    <dbReference type="NCBI Taxonomy" id="1421715"/>
    <lineage>
        <taxon>Eukaryota</taxon>
        <taxon>Metazoa</taxon>
        <taxon>Ecdysozoa</taxon>
        <taxon>Arthropoda</taxon>
        <taxon>Hexapoda</taxon>
        <taxon>Insecta</taxon>
        <taxon>Pterygota</taxon>
        <taxon>Neoptera</taxon>
        <taxon>Endopterygota</taxon>
        <taxon>Coleoptera</taxon>
        <taxon>Polyphaga</taxon>
        <taxon>Elateriformia</taxon>
        <taxon>Elateroidea</taxon>
        <taxon>Lampyridae</taxon>
        <taxon>Luciolinae</taxon>
        <taxon>Aquatica</taxon>
    </lineage>
</organism>
<evidence type="ECO:0000313" key="2">
    <source>
        <dbReference type="EMBL" id="KAK4875013.1"/>
    </source>
</evidence>
<feature type="chain" id="PRO_5042934531" description="27 kDa hemolymph protein" evidence="1">
    <location>
        <begin position="17"/>
        <end position="244"/>
    </location>
</feature>
<dbReference type="PANTHER" id="PTHR20997">
    <property type="entry name" value="EG:BACR42I17.2 PROTEIN-RELATED"/>
    <property type="match status" value="1"/>
</dbReference>
<dbReference type="EMBL" id="JARPUR010000005">
    <property type="protein sequence ID" value="KAK4875013.1"/>
    <property type="molecule type" value="Genomic_DNA"/>
</dbReference>
<dbReference type="Pfam" id="PF07165">
    <property type="entry name" value="DUF1397"/>
    <property type="match status" value="1"/>
</dbReference>
<comment type="caution">
    <text evidence="2">The sequence shown here is derived from an EMBL/GenBank/DDBJ whole genome shotgun (WGS) entry which is preliminary data.</text>
</comment>
<evidence type="ECO:0000313" key="3">
    <source>
        <dbReference type="Proteomes" id="UP001353858"/>
    </source>
</evidence>
<gene>
    <name evidence="2" type="ORF">RN001_011435</name>
</gene>
<dbReference type="PANTHER" id="PTHR20997:SF2">
    <property type="entry name" value="EG:BACR42I17.2 PROTEIN-RELATED"/>
    <property type="match status" value="1"/>
</dbReference>
<feature type="signal peptide" evidence="1">
    <location>
        <begin position="1"/>
        <end position="16"/>
    </location>
</feature>
<dbReference type="Proteomes" id="UP001353858">
    <property type="component" value="Unassembled WGS sequence"/>
</dbReference>
<protein>
    <recommendedName>
        <fullName evidence="4">27 kDa hemolymph protein</fullName>
    </recommendedName>
</protein>
<proteinExistence type="predicted"/>
<reference evidence="3" key="1">
    <citation type="submission" date="2023-01" db="EMBL/GenBank/DDBJ databases">
        <title>Key to firefly adult light organ development and bioluminescence: homeobox transcription factors regulate luciferase expression and transportation to peroxisome.</title>
        <authorList>
            <person name="Fu X."/>
        </authorList>
    </citation>
    <scope>NUCLEOTIDE SEQUENCE [LARGE SCALE GENOMIC DNA]</scope>
</reference>
<sequence>MKVICALFFLFGVVYSNNILQNLPNFPGLASVPNLDDIANVETAVKDKCNKNGGEQAFQTLKSASADMQTYITKNFEFSSIKNEVEEARKTGSMDEVFKKYCDKRPEYRTHGHKVLDAFEACLTDDEKPVFKLAINITENIVNFICEKDGDRLGMFIAEDGFVCLSQKAEALQKCGADTVGSKIPTTFNTIPTLSITKEQCDDYKTIQKCVVKAMEGCENTTPANIVDAFMNYIYKFSTCKNLK</sequence>
<dbReference type="AlphaFoldDB" id="A0AAN7QDV3"/>
<keyword evidence="3" id="KW-1185">Reference proteome</keyword>
<keyword evidence="1" id="KW-0732">Signal</keyword>
<evidence type="ECO:0008006" key="4">
    <source>
        <dbReference type="Google" id="ProtNLM"/>
    </source>
</evidence>
<evidence type="ECO:0000256" key="1">
    <source>
        <dbReference type="SAM" id="SignalP"/>
    </source>
</evidence>
<accession>A0AAN7QDV3</accession>
<name>A0AAN7QDV3_9COLE</name>
<dbReference type="InterPro" id="IPR009832">
    <property type="entry name" value="DUF1397"/>
</dbReference>